<organism evidence="3 4">
    <name type="scientific">Artemisia annua</name>
    <name type="common">Sweet wormwood</name>
    <dbReference type="NCBI Taxonomy" id="35608"/>
    <lineage>
        <taxon>Eukaryota</taxon>
        <taxon>Viridiplantae</taxon>
        <taxon>Streptophyta</taxon>
        <taxon>Embryophyta</taxon>
        <taxon>Tracheophyta</taxon>
        <taxon>Spermatophyta</taxon>
        <taxon>Magnoliopsida</taxon>
        <taxon>eudicotyledons</taxon>
        <taxon>Gunneridae</taxon>
        <taxon>Pentapetalae</taxon>
        <taxon>asterids</taxon>
        <taxon>campanulids</taxon>
        <taxon>Asterales</taxon>
        <taxon>Asteraceae</taxon>
        <taxon>Asteroideae</taxon>
        <taxon>Anthemideae</taxon>
        <taxon>Artemisiinae</taxon>
        <taxon>Artemisia</taxon>
    </lineage>
</organism>
<dbReference type="SMART" id="SM00886">
    <property type="entry name" value="Dabb"/>
    <property type="match status" value="1"/>
</dbReference>
<dbReference type="Proteomes" id="UP000245207">
    <property type="component" value="Unassembled WGS sequence"/>
</dbReference>
<dbReference type="Pfam" id="PF07876">
    <property type="entry name" value="Dabb"/>
    <property type="match status" value="1"/>
</dbReference>
<dbReference type="PANTHER" id="PTHR33178:SF3">
    <property type="entry name" value="STRESS-RESPONSE A_B BARREL DOMAIN-CONTAINING PROTEIN UP3"/>
    <property type="match status" value="1"/>
</dbReference>
<dbReference type="PANTHER" id="PTHR33178">
    <property type="match status" value="1"/>
</dbReference>
<sequence length="159" mass="18122">MSGQDQIIEHVVLYKVKPDFDSTKSQLWSMDFNNLTSLNLTIHVSAGKLYRSWSSSLTFTHMLHTRYRAMDDLRKYRVHHEHVRLRTETVKPILDEVMAVDWISNCGSGYTIASIAGFPGPDDLEALDSNEELINLHKAKAKDLIESELVVDYVCPPAM</sequence>
<dbReference type="Gene3D" id="3.30.70.100">
    <property type="match status" value="1"/>
</dbReference>
<feature type="domain" description="Stress-response A/B barrel" evidence="2">
    <location>
        <begin position="8"/>
        <end position="102"/>
    </location>
</feature>
<dbReference type="PROSITE" id="PS51502">
    <property type="entry name" value="S_R_A_B_BARREL"/>
    <property type="match status" value="1"/>
</dbReference>
<accession>A0A2U1QC10</accession>
<proteinExistence type="predicted"/>
<evidence type="ECO:0000313" key="4">
    <source>
        <dbReference type="Proteomes" id="UP000245207"/>
    </source>
</evidence>
<comment type="subunit">
    <text evidence="1">Homodimer.</text>
</comment>
<name>A0A2U1QC10_ARTAN</name>
<protein>
    <submittedName>
        <fullName evidence="3">Dimeric alpha-beta barrel</fullName>
    </submittedName>
</protein>
<dbReference type="InterPro" id="IPR013097">
    <property type="entry name" value="Dabb"/>
</dbReference>
<dbReference type="STRING" id="35608.A0A2U1QC10"/>
<gene>
    <name evidence="3" type="ORF">CTI12_AA049530</name>
</gene>
<dbReference type="AlphaFoldDB" id="A0A2U1QC10"/>
<dbReference type="EMBL" id="PKPP01000235">
    <property type="protein sequence ID" value="PWA95539.1"/>
    <property type="molecule type" value="Genomic_DNA"/>
</dbReference>
<dbReference type="SUPFAM" id="SSF54909">
    <property type="entry name" value="Dimeric alpha+beta barrel"/>
    <property type="match status" value="1"/>
</dbReference>
<dbReference type="InterPro" id="IPR011008">
    <property type="entry name" value="Dimeric_a/b-barrel"/>
</dbReference>
<comment type="caution">
    <text evidence="3">The sequence shown here is derived from an EMBL/GenBank/DDBJ whole genome shotgun (WGS) entry which is preliminary data.</text>
</comment>
<keyword evidence="4" id="KW-1185">Reference proteome</keyword>
<dbReference type="OrthoDB" id="42919at2759"/>
<reference evidence="3 4" key="1">
    <citation type="journal article" date="2018" name="Mol. Plant">
        <title>The genome of Artemisia annua provides insight into the evolution of Asteraceae family and artemisinin biosynthesis.</title>
        <authorList>
            <person name="Shen Q."/>
            <person name="Zhang L."/>
            <person name="Liao Z."/>
            <person name="Wang S."/>
            <person name="Yan T."/>
            <person name="Shi P."/>
            <person name="Liu M."/>
            <person name="Fu X."/>
            <person name="Pan Q."/>
            <person name="Wang Y."/>
            <person name="Lv Z."/>
            <person name="Lu X."/>
            <person name="Zhang F."/>
            <person name="Jiang W."/>
            <person name="Ma Y."/>
            <person name="Chen M."/>
            <person name="Hao X."/>
            <person name="Li L."/>
            <person name="Tang Y."/>
            <person name="Lv G."/>
            <person name="Zhou Y."/>
            <person name="Sun X."/>
            <person name="Brodelius P.E."/>
            <person name="Rose J.K.C."/>
            <person name="Tang K."/>
        </authorList>
    </citation>
    <scope>NUCLEOTIDE SEQUENCE [LARGE SCALE GENOMIC DNA]</scope>
    <source>
        <strain evidence="4">cv. Huhao1</strain>
        <tissue evidence="3">Leaf</tissue>
    </source>
</reference>
<evidence type="ECO:0000259" key="2">
    <source>
        <dbReference type="PROSITE" id="PS51502"/>
    </source>
</evidence>
<dbReference type="InterPro" id="IPR044662">
    <property type="entry name" value="HS1/DABB1-like"/>
</dbReference>
<evidence type="ECO:0000256" key="1">
    <source>
        <dbReference type="ARBA" id="ARBA00011738"/>
    </source>
</evidence>
<evidence type="ECO:0000313" key="3">
    <source>
        <dbReference type="EMBL" id="PWA95539.1"/>
    </source>
</evidence>